<dbReference type="InterPro" id="IPR000644">
    <property type="entry name" value="CBS_dom"/>
</dbReference>
<keyword evidence="5" id="KW-1185">Reference proteome</keyword>
<evidence type="ECO:0000313" key="4">
    <source>
        <dbReference type="EMBL" id="MDO1534371.1"/>
    </source>
</evidence>
<sequence>MSQLISSLMHASVHSAGMDDTVAQVEALLVDKRLSWVPVIEPSKRDAIGVISASDIVGFHARSRDAATTRAWQMCTYKPIVVDIETPIALVAALMVERSVHHVVVTDRNGIAGVVSSLDFVRTFVPDRGGPKTLP</sequence>
<name>A0ABT8S622_9BURK</name>
<feature type="domain" description="CBS" evidence="3">
    <location>
        <begin position="9"/>
        <end position="66"/>
    </location>
</feature>
<protein>
    <submittedName>
        <fullName evidence="4">CBS domain-containing protein</fullName>
    </submittedName>
</protein>
<evidence type="ECO:0000256" key="2">
    <source>
        <dbReference type="PROSITE-ProRule" id="PRU00703"/>
    </source>
</evidence>
<keyword evidence="1 2" id="KW-0129">CBS domain</keyword>
<feature type="domain" description="CBS" evidence="3">
    <location>
        <begin position="74"/>
        <end position="132"/>
    </location>
</feature>
<comment type="caution">
    <text evidence="4">The sequence shown here is derived from an EMBL/GenBank/DDBJ whole genome shotgun (WGS) entry which is preliminary data.</text>
</comment>
<dbReference type="SUPFAM" id="SSF54631">
    <property type="entry name" value="CBS-domain pair"/>
    <property type="match status" value="1"/>
</dbReference>
<dbReference type="Gene3D" id="3.10.580.10">
    <property type="entry name" value="CBS-domain"/>
    <property type="match status" value="1"/>
</dbReference>
<dbReference type="RefSeq" id="WP_301811966.1">
    <property type="nucleotide sequence ID" value="NZ_JAUJZH010000013.1"/>
</dbReference>
<dbReference type="EMBL" id="JAUKVY010000013">
    <property type="protein sequence ID" value="MDO1534371.1"/>
    <property type="molecule type" value="Genomic_DNA"/>
</dbReference>
<dbReference type="InterPro" id="IPR051257">
    <property type="entry name" value="Diverse_CBS-Domain"/>
</dbReference>
<dbReference type="PROSITE" id="PS51371">
    <property type="entry name" value="CBS"/>
    <property type="match status" value="2"/>
</dbReference>
<accession>A0ABT8S622</accession>
<gene>
    <name evidence="4" type="ORF">Q2T77_18950</name>
</gene>
<reference evidence="4" key="1">
    <citation type="submission" date="2023-06" db="EMBL/GenBank/DDBJ databases">
        <authorList>
            <person name="Jiang Y."/>
            <person name="Liu Q."/>
        </authorList>
    </citation>
    <scope>NUCLEOTIDE SEQUENCE</scope>
    <source>
        <strain evidence="4">CGMCC 1.12090</strain>
    </source>
</reference>
<dbReference type="PANTHER" id="PTHR43080">
    <property type="entry name" value="CBS DOMAIN-CONTAINING PROTEIN CBSX3, MITOCHONDRIAL"/>
    <property type="match status" value="1"/>
</dbReference>
<evidence type="ECO:0000256" key="1">
    <source>
        <dbReference type="ARBA" id="ARBA00023122"/>
    </source>
</evidence>
<organism evidence="4 5">
    <name type="scientific">Variovorax ginsengisoli</name>
    <dbReference type="NCBI Taxonomy" id="363844"/>
    <lineage>
        <taxon>Bacteria</taxon>
        <taxon>Pseudomonadati</taxon>
        <taxon>Pseudomonadota</taxon>
        <taxon>Betaproteobacteria</taxon>
        <taxon>Burkholderiales</taxon>
        <taxon>Comamonadaceae</taxon>
        <taxon>Variovorax</taxon>
    </lineage>
</organism>
<dbReference type="PANTHER" id="PTHR43080:SF29">
    <property type="entry name" value="OS02G0818000 PROTEIN"/>
    <property type="match status" value="1"/>
</dbReference>
<evidence type="ECO:0000313" key="5">
    <source>
        <dbReference type="Proteomes" id="UP001169027"/>
    </source>
</evidence>
<proteinExistence type="predicted"/>
<dbReference type="Pfam" id="PF00571">
    <property type="entry name" value="CBS"/>
    <property type="match status" value="2"/>
</dbReference>
<dbReference type="Proteomes" id="UP001169027">
    <property type="component" value="Unassembled WGS sequence"/>
</dbReference>
<dbReference type="InterPro" id="IPR046342">
    <property type="entry name" value="CBS_dom_sf"/>
</dbReference>
<evidence type="ECO:0000259" key="3">
    <source>
        <dbReference type="PROSITE" id="PS51371"/>
    </source>
</evidence>
<dbReference type="SMART" id="SM00116">
    <property type="entry name" value="CBS"/>
    <property type="match status" value="2"/>
</dbReference>